<gene>
    <name evidence="1" type="ORF">SDC9_155622</name>
</gene>
<dbReference type="AlphaFoldDB" id="A0A645F3C6"/>
<accession>A0A645F3C6</accession>
<dbReference type="EMBL" id="VSSQ01054377">
    <property type="protein sequence ID" value="MPN08340.1"/>
    <property type="molecule type" value="Genomic_DNA"/>
</dbReference>
<proteinExistence type="predicted"/>
<sequence length="92" mass="10267">MGDLVQIGLKISGINDIKFAVLLHVAADQVKTALNDGVGKDFEVYQPFHKLDQGFYQELSLAVVHIRSDQVFEDTDQYVESPFGLFKGIIKP</sequence>
<evidence type="ECO:0000313" key="1">
    <source>
        <dbReference type="EMBL" id="MPN08340.1"/>
    </source>
</evidence>
<comment type="caution">
    <text evidence="1">The sequence shown here is derived from an EMBL/GenBank/DDBJ whole genome shotgun (WGS) entry which is preliminary data.</text>
</comment>
<name>A0A645F3C6_9ZZZZ</name>
<organism evidence="1">
    <name type="scientific">bioreactor metagenome</name>
    <dbReference type="NCBI Taxonomy" id="1076179"/>
    <lineage>
        <taxon>unclassified sequences</taxon>
        <taxon>metagenomes</taxon>
        <taxon>ecological metagenomes</taxon>
    </lineage>
</organism>
<protein>
    <submittedName>
        <fullName evidence="1">Uncharacterized protein</fullName>
    </submittedName>
</protein>
<reference evidence="1" key="1">
    <citation type="submission" date="2019-08" db="EMBL/GenBank/DDBJ databases">
        <authorList>
            <person name="Kucharzyk K."/>
            <person name="Murdoch R.W."/>
            <person name="Higgins S."/>
            <person name="Loffler F."/>
        </authorList>
    </citation>
    <scope>NUCLEOTIDE SEQUENCE</scope>
</reference>